<keyword evidence="1" id="KW-0732">Signal</keyword>
<feature type="chain" id="PRO_5002351216" description="Secreted protein" evidence="1">
    <location>
        <begin position="17"/>
        <end position="162"/>
    </location>
</feature>
<reference evidence="2" key="3">
    <citation type="submission" date="2018-05" db="EMBL/GenBank/DDBJ databases">
        <title>OgluRS3 (Oryza glumaepatula Reference Sequence Version 3).</title>
        <authorList>
            <person name="Zhang J."/>
            <person name="Kudrna D."/>
            <person name="Lee S."/>
            <person name="Talag J."/>
            <person name="Welchert J."/>
            <person name="Wing R.A."/>
        </authorList>
    </citation>
    <scope>NUCLEOTIDE SEQUENCE [LARGE SCALE GENOMIC DNA]</scope>
</reference>
<dbReference type="EnsemblPlants" id="OGLUM01G17960.1">
    <property type="protein sequence ID" value="OGLUM01G17960.1"/>
    <property type="gene ID" value="OGLUM01G17960"/>
</dbReference>
<evidence type="ECO:0000256" key="1">
    <source>
        <dbReference type="SAM" id="SignalP"/>
    </source>
</evidence>
<reference evidence="2" key="1">
    <citation type="submission" date="2013-08" db="EMBL/GenBank/DDBJ databases">
        <title>Oryza genome evolution.</title>
        <authorList>
            <person name="Wing R.A."/>
            <person name="Panaud O."/>
            <person name="Oliveira A.C."/>
        </authorList>
    </citation>
    <scope>NUCLEOTIDE SEQUENCE</scope>
</reference>
<keyword evidence="3" id="KW-1185">Reference proteome</keyword>
<organism evidence="2">
    <name type="scientific">Oryza glumipatula</name>
    <dbReference type="NCBI Taxonomy" id="40148"/>
    <lineage>
        <taxon>Eukaryota</taxon>
        <taxon>Viridiplantae</taxon>
        <taxon>Streptophyta</taxon>
        <taxon>Embryophyta</taxon>
        <taxon>Tracheophyta</taxon>
        <taxon>Spermatophyta</taxon>
        <taxon>Magnoliopsida</taxon>
        <taxon>Liliopsida</taxon>
        <taxon>Poales</taxon>
        <taxon>Poaceae</taxon>
        <taxon>BOP clade</taxon>
        <taxon>Oryzoideae</taxon>
        <taxon>Oryzeae</taxon>
        <taxon>Oryzinae</taxon>
        <taxon>Oryza</taxon>
    </lineage>
</organism>
<dbReference type="AlphaFoldDB" id="A0A0D9Y8L2"/>
<dbReference type="HOGENOM" id="CLU_1638005_0_0_1"/>
<evidence type="ECO:0000313" key="3">
    <source>
        <dbReference type="Proteomes" id="UP000026961"/>
    </source>
</evidence>
<dbReference type="Proteomes" id="UP000026961">
    <property type="component" value="Chromosome 1"/>
</dbReference>
<sequence>MVALAILSVLVSDLTASSVTVLVALSMRRTSLVMADVILLLSFPPTPVQVVAKVVIISGQWDVPKVPVWTLTRVLARDLGSIDVPIDMHLFSLCRKTRGSLSCWSSCCRKGTVEVGYRVDRILPTSDVLKGYRTGSKGLSLNSDSIAVRCCAGVWTGFVALR</sequence>
<protein>
    <recommendedName>
        <fullName evidence="4">Secreted protein</fullName>
    </recommendedName>
</protein>
<dbReference type="Gramene" id="OGLUM01G17960.1">
    <property type="protein sequence ID" value="OGLUM01G17960.1"/>
    <property type="gene ID" value="OGLUM01G17960"/>
</dbReference>
<evidence type="ECO:0000313" key="2">
    <source>
        <dbReference type="EnsemblPlants" id="OGLUM01G17960.1"/>
    </source>
</evidence>
<name>A0A0D9Y8L2_9ORYZ</name>
<evidence type="ECO:0008006" key="4">
    <source>
        <dbReference type="Google" id="ProtNLM"/>
    </source>
</evidence>
<reference evidence="2" key="2">
    <citation type="submission" date="2015-04" db="UniProtKB">
        <authorList>
            <consortium name="EnsemblPlants"/>
        </authorList>
    </citation>
    <scope>IDENTIFICATION</scope>
</reference>
<accession>A0A0D9Y8L2</accession>
<proteinExistence type="predicted"/>
<feature type="signal peptide" evidence="1">
    <location>
        <begin position="1"/>
        <end position="16"/>
    </location>
</feature>